<feature type="region of interest" description="Disordered" evidence="1">
    <location>
        <begin position="76"/>
        <end position="103"/>
    </location>
</feature>
<protein>
    <submittedName>
        <fullName evidence="2">Uncharacterized protein</fullName>
    </submittedName>
</protein>
<accession>A0A645GDI1</accession>
<evidence type="ECO:0000256" key="1">
    <source>
        <dbReference type="SAM" id="MobiDB-lite"/>
    </source>
</evidence>
<feature type="compositionally biased region" description="Basic and acidic residues" evidence="1">
    <location>
        <begin position="1"/>
        <end position="11"/>
    </location>
</feature>
<feature type="compositionally biased region" description="Basic residues" evidence="1">
    <location>
        <begin position="39"/>
        <end position="54"/>
    </location>
</feature>
<dbReference type="EMBL" id="VSSQ01072986">
    <property type="protein sequence ID" value="MPN24206.1"/>
    <property type="molecule type" value="Genomic_DNA"/>
</dbReference>
<reference evidence="2" key="1">
    <citation type="submission" date="2019-08" db="EMBL/GenBank/DDBJ databases">
        <authorList>
            <person name="Kucharzyk K."/>
            <person name="Murdoch R.W."/>
            <person name="Higgins S."/>
            <person name="Loffler F."/>
        </authorList>
    </citation>
    <scope>NUCLEOTIDE SEQUENCE</scope>
</reference>
<feature type="region of interest" description="Disordered" evidence="1">
    <location>
        <begin position="1"/>
        <end position="54"/>
    </location>
</feature>
<gene>
    <name evidence="2" type="ORF">SDC9_171600</name>
</gene>
<feature type="compositionally biased region" description="Basic and acidic residues" evidence="1">
    <location>
        <begin position="76"/>
        <end position="94"/>
    </location>
</feature>
<proteinExistence type="predicted"/>
<evidence type="ECO:0000313" key="2">
    <source>
        <dbReference type="EMBL" id="MPN24206.1"/>
    </source>
</evidence>
<sequence>MTVQQHDEDNQTARQHKIAQHAGIGRGADTLPEPCPHVLRSHGRTGRAYGHGRHLHIGPQLQRGAIGGCGLHAMLVDHGDHGDHGQRDHHDLHAHGQALDHQSAHNRQIGLEQTELPATYP</sequence>
<name>A0A645GDI1_9ZZZZ</name>
<dbReference type="AlphaFoldDB" id="A0A645GDI1"/>
<organism evidence="2">
    <name type="scientific">bioreactor metagenome</name>
    <dbReference type="NCBI Taxonomy" id="1076179"/>
    <lineage>
        <taxon>unclassified sequences</taxon>
        <taxon>metagenomes</taxon>
        <taxon>ecological metagenomes</taxon>
    </lineage>
</organism>
<comment type="caution">
    <text evidence="2">The sequence shown here is derived from an EMBL/GenBank/DDBJ whole genome shotgun (WGS) entry which is preliminary data.</text>
</comment>